<comment type="similarity">
    <text evidence="1">Belongs to the glycosyl hydrolase 35 family.</text>
</comment>
<dbReference type="PRINTS" id="PR00742">
    <property type="entry name" value="GLHYDRLASE35"/>
</dbReference>
<reference evidence="3" key="1">
    <citation type="submission" date="2022-01" db="EMBL/GenBank/DDBJ databases">
        <title>Collection of gut derived symbiotic bacterial strains cultured from healthy donors.</title>
        <authorList>
            <person name="Lin H."/>
            <person name="Kohout C."/>
            <person name="Waligurski E."/>
            <person name="Pamer E.G."/>
        </authorList>
    </citation>
    <scope>NUCLEOTIDE SEQUENCE</scope>
    <source>
        <strain evidence="3">DFI.6.55</strain>
    </source>
</reference>
<feature type="domain" description="Glycoside hydrolase 35 catalytic" evidence="2">
    <location>
        <begin position="53"/>
        <end position="112"/>
    </location>
</feature>
<dbReference type="GO" id="GO:0005975">
    <property type="term" value="P:carbohydrate metabolic process"/>
    <property type="evidence" value="ECO:0007669"/>
    <property type="project" value="InterPro"/>
</dbReference>
<dbReference type="Proteomes" id="UP001299608">
    <property type="component" value="Unassembled WGS sequence"/>
</dbReference>
<evidence type="ECO:0000313" key="4">
    <source>
        <dbReference type="Proteomes" id="UP001299608"/>
    </source>
</evidence>
<dbReference type="InterPro" id="IPR017853">
    <property type="entry name" value="GH"/>
</dbReference>
<keyword evidence="3" id="KW-0378">Hydrolase</keyword>
<dbReference type="PANTHER" id="PTHR23421">
    <property type="entry name" value="BETA-GALACTOSIDASE RELATED"/>
    <property type="match status" value="1"/>
</dbReference>
<dbReference type="Gene3D" id="3.20.20.80">
    <property type="entry name" value="Glycosidases"/>
    <property type="match status" value="1"/>
</dbReference>
<evidence type="ECO:0000256" key="1">
    <source>
        <dbReference type="ARBA" id="ARBA00009809"/>
    </source>
</evidence>
<name>A0AAW5C0B2_9FIRM</name>
<dbReference type="Pfam" id="PF01301">
    <property type="entry name" value="Glyco_hydro_35"/>
    <property type="match status" value="2"/>
</dbReference>
<evidence type="ECO:0000313" key="3">
    <source>
        <dbReference type="EMBL" id="MCG4746967.1"/>
    </source>
</evidence>
<dbReference type="SUPFAM" id="SSF51445">
    <property type="entry name" value="(Trans)glycosidases"/>
    <property type="match status" value="2"/>
</dbReference>
<feature type="domain" description="Glycoside hydrolase 35 catalytic" evidence="2">
    <location>
        <begin position="12"/>
        <end position="51"/>
    </location>
</feature>
<dbReference type="RefSeq" id="WP_227116729.1">
    <property type="nucleotide sequence ID" value="NZ_JAAITT010000028.1"/>
</dbReference>
<dbReference type="Gene3D" id="2.60.120.260">
    <property type="entry name" value="Galactose-binding domain-like"/>
    <property type="match status" value="1"/>
</dbReference>
<dbReference type="EMBL" id="JAKNGE010000019">
    <property type="protein sequence ID" value="MCG4746967.1"/>
    <property type="molecule type" value="Genomic_DNA"/>
</dbReference>
<dbReference type="EC" id="3.2.1.23" evidence="3"/>
<evidence type="ECO:0000259" key="2">
    <source>
        <dbReference type="Pfam" id="PF01301"/>
    </source>
</evidence>
<protein>
    <submittedName>
        <fullName evidence="3">Beta-galactosidase</fullName>
        <ecNumber evidence="3">3.2.1.23</ecNumber>
    </submittedName>
</protein>
<dbReference type="AlphaFoldDB" id="A0AAW5C0B2"/>
<sequence length="161" mass="18031">MCTLEVKEEFYKTYIPWNIHEPEEGIFDFGGNKDVERFVELAGDMGLYVILDAENLAMEVKELLKRASINLYMFQGGTNFGFYNGCSARGYTDLPQITSYNYDAILTGWGEPAAIGECADTFLIAGTSVEKGRNEIIIFETEGRTAGTLSLEDRPYYAALE</sequence>
<proteinExistence type="inferred from homology"/>
<dbReference type="InterPro" id="IPR001944">
    <property type="entry name" value="Glycoside_Hdrlase_35"/>
</dbReference>
<accession>A0AAW5C0B2</accession>
<gene>
    <name evidence="3" type="ORF">L0N08_16200</name>
</gene>
<organism evidence="3 4">
    <name type="scientific">Enterocloster aldenensis</name>
    <dbReference type="NCBI Taxonomy" id="358742"/>
    <lineage>
        <taxon>Bacteria</taxon>
        <taxon>Bacillati</taxon>
        <taxon>Bacillota</taxon>
        <taxon>Clostridia</taxon>
        <taxon>Lachnospirales</taxon>
        <taxon>Lachnospiraceae</taxon>
        <taxon>Enterocloster</taxon>
    </lineage>
</organism>
<comment type="caution">
    <text evidence="3">The sequence shown here is derived from an EMBL/GenBank/DDBJ whole genome shotgun (WGS) entry which is preliminary data.</text>
</comment>
<dbReference type="InterPro" id="IPR031330">
    <property type="entry name" value="Gly_Hdrlase_35_cat"/>
</dbReference>
<dbReference type="GO" id="GO:0004565">
    <property type="term" value="F:beta-galactosidase activity"/>
    <property type="evidence" value="ECO:0007669"/>
    <property type="project" value="UniProtKB-EC"/>
</dbReference>
<keyword evidence="3" id="KW-0326">Glycosidase</keyword>